<dbReference type="Gene3D" id="3.40.50.300">
    <property type="entry name" value="P-loop containing nucleotide triphosphate hydrolases"/>
    <property type="match status" value="1"/>
</dbReference>
<evidence type="ECO:0000313" key="7">
    <source>
        <dbReference type="EMBL" id="GAA3987222.1"/>
    </source>
</evidence>
<dbReference type="RefSeq" id="WP_344870489.1">
    <property type="nucleotide sequence ID" value="NZ_BAABAL010000003.1"/>
</dbReference>
<dbReference type="SUPFAM" id="SSF90002">
    <property type="entry name" value="Hypothetical protein YjiA, C-terminal domain"/>
    <property type="match status" value="1"/>
</dbReference>
<dbReference type="Gene3D" id="3.30.1220.10">
    <property type="entry name" value="CobW-like, C-terminal domain"/>
    <property type="match status" value="1"/>
</dbReference>
<keyword evidence="3" id="KW-0143">Chaperone</keyword>
<evidence type="ECO:0000256" key="5">
    <source>
        <dbReference type="ARBA" id="ARBA00049117"/>
    </source>
</evidence>
<evidence type="ECO:0000256" key="3">
    <source>
        <dbReference type="ARBA" id="ARBA00023186"/>
    </source>
</evidence>
<dbReference type="Pfam" id="PF07683">
    <property type="entry name" value="CobW_C"/>
    <property type="match status" value="1"/>
</dbReference>
<dbReference type="InterPro" id="IPR051316">
    <property type="entry name" value="Zinc-reg_GTPase_activator"/>
</dbReference>
<evidence type="ECO:0000259" key="6">
    <source>
        <dbReference type="SMART" id="SM00833"/>
    </source>
</evidence>
<dbReference type="InterPro" id="IPR036627">
    <property type="entry name" value="CobW-likC_sf"/>
</dbReference>
<keyword evidence="2" id="KW-0378">Hydrolase</keyword>
<keyword evidence="8" id="KW-1185">Reference proteome</keyword>
<keyword evidence="1" id="KW-0547">Nucleotide-binding</keyword>
<comment type="caution">
    <text evidence="7">The sequence shown here is derived from an EMBL/GenBank/DDBJ whole genome shotgun (WGS) entry which is preliminary data.</text>
</comment>
<evidence type="ECO:0000256" key="2">
    <source>
        <dbReference type="ARBA" id="ARBA00022801"/>
    </source>
</evidence>
<dbReference type="Proteomes" id="UP001501747">
    <property type="component" value="Unassembled WGS sequence"/>
</dbReference>
<dbReference type="SUPFAM" id="SSF52540">
    <property type="entry name" value="P-loop containing nucleoside triphosphate hydrolases"/>
    <property type="match status" value="1"/>
</dbReference>
<dbReference type="CDD" id="cd03112">
    <property type="entry name" value="CobW-like"/>
    <property type="match status" value="1"/>
</dbReference>
<dbReference type="PANTHER" id="PTHR13748:SF62">
    <property type="entry name" value="COBW DOMAIN-CONTAINING PROTEIN"/>
    <property type="match status" value="1"/>
</dbReference>
<dbReference type="Pfam" id="PF02492">
    <property type="entry name" value="cobW"/>
    <property type="match status" value="1"/>
</dbReference>
<gene>
    <name evidence="7" type="ORF">GCM10022247_01910</name>
</gene>
<evidence type="ECO:0000256" key="4">
    <source>
        <dbReference type="ARBA" id="ARBA00034320"/>
    </source>
</evidence>
<comment type="similarity">
    <text evidence="4">Belongs to the SIMIBI class G3E GTPase family. ZNG1 subfamily.</text>
</comment>
<dbReference type="InterPro" id="IPR011629">
    <property type="entry name" value="CobW-like_C"/>
</dbReference>
<dbReference type="PANTHER" id="PTHR13748">
    <property type="entry name" value="COBW-RELATED"/>
    <property type="match status" value="1"/>
</dbReference>
<proteinExistence type="inferred from homology"/>
<comment type="catalytic activity">
    <reaction evidence="5">
        <text>GTP + H2O = GDP + phosphate + H(+)</text>
        <dbReference type="Rhea" id="RHEA:19669"/>
        <dbReference type="ChEBI" id="CHEBI:15377"/>
        <dbReference type="ChEBI" id="CHEBI:15378"/>
        <dbReference type="ChEBI" id="CHEBI:37565"/>
        <dbReference type="ChEBI" id="CHEBI:43474"/>
        <dbReference type="ChEBI" id="CHEBI:58189"/>
    </reaction>
    <physiologicalReaction direction="left-to-right" evidence="5">
        <dbReference type="Rhea" id="RHEA:19670"/>
    </physiologicalReaction>
</comment>
<dbReference type="EMBL" id="BAABAL010000003">
    <property type="protein sequence ID" value="GAA3987222.1"/>
    <property type="molecule type" value="Genomic_DNA"/>
</dbReference>
<sequence>MGREQIPVVIVAGFLGSGKTTLLNHLLSASGGTRIGVVVNDFGSINIDAMQVAGQVDSMISLGNGCLCCLVDASGMDELLERLARPGAGIDVIVIEASGLAEPRDMIRMVLASDNPRLCYGGLVEVVDGAEFESSRQRHPELDKHLRYADLVVLNKIDRVDAERQESLRAKVIELSEGKPVLPTSHGRVDPALLFEQRPRREEVVRQLSFDDLAHDDDHSGHVHAAYESVEFSSALPLNPRRLMAFLDSRPAGLYRVKGFVHFGLAGHRQKHVLHTVGGFLRFERSRWEEGQAHHTHLVLIGSGIDADAVRAALAECVETDPAPSDKQAMLLIAPYLR</sequence>
<feature type="domain" description="CobW C-terminal" evidence="6">
    <location>
        <begin position="227"/>
        <end position="318"/>
    </location>
</feature>
<dbReference type="InterPro" id="IPR027417">
    <property type="entry name" value="P-loop_NTPase"/>
</dbReference>
<reference evidence="8" key="1">
    <citation type="journal article" date="2019" name="Int. J. Syst. Evol. Microbiol.">
        <title>The Global Catalogue of Microorganisms (GCM) 10K type strain sequencing project: providing services to taxonomists for standard genome sequencing and annotation.</title>
        <authorList>
            <consortium name="The Broad Institute Genomics Platform"/>
            <consortium name="The Broad Institute Genome Sequencing Center for Infectious Disease"/>
            <person name="Wu L."/>
            <person name="Ma J."/>
        </authorList>
    </citation>
    <scope>NUCLEOTIDE SEQUENCE [LARGE SCALE GENOMIC DNA]</scope>
    <source>
        <strain evidence="8">JCM 17342</strain>
    </source>
</reference>
<name>A0ABP7QRZ8_9PSEU</name>
<evidence type="ECO:0000313" key="8">
    <source>
        <dbReference type="Proteomes" id="UP001501747"/>
    </source>
</evidence>
<accession>A0ABP7QRZ8</accession>
<protein>
    <submittedName>
        <fullName evidence="7">GTP-binding protein</fullName>
    </submittedName>
</protein>
<dbReference type="SMART" id="SM00833">
    <property type="entry name" value="CobW_C"/>
    <property type="match status" value="1"/>
</dbReference>
<evidence type="ECO:0000256" key="1">
    <source>
        <dbReference type="ARBA" id="ARBA00022741"/>
    </source>
</evidence>
<dbReference type="InterPro" id="IPR003495">
    <property type="entry name" value="CobW/HypB/UreG_nucleotide-bd"/>
</dbReference>
<organism evidence="7 8">
    <name type="scientific">Allokutzneria multivorans</name>
    <dbReference type="NCBI Taxonomy" id="1142134"/>
    <lineage>
        <taxon>Bacteria</taxon>
        <taxon>Bacillati</taxon>
        <taxon>Actinomycetota</taxon>
        <taxon>Actinomycetes</taxon>
        <taxon>Pseudonocardiales</taxon>
        <taxon>Pseudonocardiaceae</taxon>
        <taxon>Allokutzneria</taxon>
    </lineage>
</organism>